<dbReference type="PANTHER" id="PTHR12091">
    <property type="entry name" value="MELANIN-CONCENTRATING HORMONE"/>
    <property type="match status" value="1"/>
</dbReference>
<organism evidence="4 5">
    <name type="scientific">Paramormyrops kingsleyae</name>
    <dbReference type="NCBI Taxonomy" id="1676925"/>
    <lineage>
        <taxon>Eukaryota</taxon>
        <taxon>Metazoa</taxon>
        <taxon>Chordata</taxon>
        <taxon>Craniata</taxon>
        <taxon>Vertebrata</taxon>
        <taxon>Euteleostomi</taxon>
        <taxon>Actinopterygii</taxon>
        <taxon>Neopterygii</taxon>
        <taxon>Teleostei</taxon>
        <taxon>Osteoglossocephala</taxon>
        <taxon>Osteoglossomorpha</taxon>
        <taxon>Osteoglossiformes</taxon>
        <taxon>Mormyridae</taxon>
        <taxon>Paramormyrops</taxon>
    </lineage>
</organism>
<comment type="function">
    <text evidence="1">Plays a role in skin pigmentation by antagonizing the action of melanotropin alpha. Induces melanin concentration within the melanophores. May participate in the control of the hypothalamo-pituitary adrenal gland axis by inhibiting the release of ACTH.</text>
</comment>
<keyword evidence="5" id="KW-1185">Reference proteome</keyword>
<keyword evidence="2" id="KW-0732">Signal</keyword>
<dbReference type="Proteomes" id="UP000261540">
    <property type="component" value="Unplaced"/>
</dbReference>
<sequence length="148" mass="16179">LRQSTFFCSLTAPSEYCYIISPVMSMNKVEDSSSEREALSAFLNEEVAKGPFGSAASGGDSGRNTGNKGAASRIIMVADAGLWRGPKMLGRGVALVRHRDLGVAISPEDLLTTERRETSQDSELSIPIGRRDTMRCMVGRVYRPCWEM</sequence>
<dbReference type="Ensembl" id="ENSPKIT00000035312.1">
    <property type="protein sequence ID" value="ENSPKIP00000011171.1"/>
    <property type="gene ID" value="ENSPKIG00000025582.1"/>
</dbReference>
<reference evidence="4" key="2">
    <citation type="submission" date="2025-09" db="UniProtKB">
        <authorList>
            <consortium name="Ensembl"/>
        </authorList>
    </citation>
    <scope>IDENTIFICATION</scope>
</reference>
<proteinExistence type="predicted"/>
<evidence type="ECO:0000256" key="1">
    <source>
        <dbReference type="ARBA" id="ARBA00002122"/>
    </source>
</evidence>
<evidence type="ECO:0000256" key="3">
    <source>
        <dbReference type="ARBA" id="ARBA00023320"/>
    </source>
</evidence>
<evidence type="ECO:0000313" key="5">
    <source>
        <dbReference type="Proteomes" id="UP000261540"/>
    </source>
</evidence>
<dbReference type="GeneTree" id="ENSGT00980000199830"/>
<dbReference type="GO" id="GO:0007268">
    <property type="term" value="P:chemical synaptic transmission"/>
    <property type="evidence" value="ECO:0007669"/>
    <property type="project" value="InterPro"/>
</dbReference>
<reference evidence="4" key="1">
    <citation type="submission" date="2025-08" db="UniProtKB">
        <authorList>
            <consortium name="Ensembl"/>
        </authorList>
    </citation>
    <scope>IDENTIFICATION</scope>
</reference>
<dbReference type="GO" id="GO:0031777">
    <property type="term" value="F:type 1 melanin-concentrating hormone receptor binding"/>
    <property type="evidence" value="ECO:0007669"/>
    <property type="project" value="TreeGrafter"/>
</dbReference>
<evidence type="ECO:0000313" key="4">
    <source>
        <dbReference type="Ensembl" id="ENSPKIP00000011171.1"/>
    </source>
</evidence>
<evidence type="ECO:0000256" key="2">
    <source>
        <dbReference type="ARBA" id="ARBA00022729"/>
    </source>
</evidence>
<name>A0A3B3R0E9_9TELE</name>
<dbReference type="InterPro" id="IPR005456">
    <property type="entry name" value="Prepro-melanin_conc_hormone"/>
</dbReference>
<keyword evidence="3" id="KW-0527">Neuropeptide</keyword>
<dbReference type="AlphaFoldDB" id="A0A3B3R0E9"/>
<dbReference type="Pfam" id="PF05824">
    <property type="entry name" value="Pro-MCH"/>
    <property type="match status" value="1"/>
</dbReference>
<dbReference type="GO" id="GO:0007218">
    <property type="term" value="P:neuropeptide signaling pathway"/>
    <property type="evidence" value="ECO:0007669"/>
    <property type="project" value="UniProtKB-KW"/>
</dbReference>
<dbReference type="GO" id="GO:0030354">
    <property type="term" value="F:melanin-concentrating hormone activity"/>
    <property type="evidence" value="ECO:0007669"/>
    <property type="project" value="InterPro"/>
</dbReference>
<dbReference type="PRINTS" id="PR01641">
    <property type="entry name" value="PROMCHFAMILY"/>
</dbReference>
<dbReference type="PANTHER" id="PTHR12091:SF0">
    <property type="entry name" value="PRO-MCH"/>
    <property type="match status" value="1"/>
</dbReference>
<dbReference type="GO" id="GO:0045202">
    <property type="term" value="C:synapse"/>
    <property type="evidence" value="ECO:0007669"/>
    <property type="project" value="GOC"/>
</dbReference>
<accession>A0A3B3R0E9</accession>
<protein>
    <submittedName>
        <fullName evidence="4">Uncharacterized protein</fullName>
    </submittedName>
</protein>